<accession>J8D9U9</accession>
<dbReference type="AlphaFoldDB" id="J8D9U9"/>
<organism evidence="1 2">
    <name type="scientific">Bacillus cereus HuA4-10</name>
    <dbReference type="NCBI Taxonomy" id="1053206"/>
    <lineage>
        <taxon>Bacteria</taxon>
        <taxon>Bacillati</taxon>
        <taxon>Bacillota</taxon>
        <taxon>Bacilli</taxon>
        <taxon>Bacillales</taxon>
        <taxon>Bacillaceae</taxon>
        <taxon>Bacillus</taxon>
        <taxon>Bacillus cereus group</taxon>
    </lineage>
</organism>
<comment type="caution">
    <text evidence="1">The sequence shown here is derived from an EMBL/GenBank/DDBJ whole genome shotgun (WGS) entry which is preliminary data.</text>
</comment>
<dbReference type="PATRIC" id="fig|1053206.3.peg.1892"/>
<proteinExistence type="predicted"/>
<dbReference type="HOGENOM" id="CLU_3304456_0_0_9"/>
<name>J8D9U9_BACCE</name>
<evidence type="ECO:0000313" key="1">
    <source>
        <dbReference type="EMBL" id="EJQ81626.1"/>
    </source>
</evidence>
<reference evidence="1 2" key="1">
    <citation type="submission" date="2012-04" db="EMBL/GenBank/DDBJ databases">
        <title>The Genome Sequence of Bacillus cereus HuA4-10.</title>
        <authorList>
            <consortium name="The Broad Institute Genome Sequencing Platform"/>
            <consortium name="The Broad Institute Genome Sequencing Center for Infectious Disease"/>
            <person name="Feldgarden M."/>
            <person name="Van der Auwera G.A."/>
            <person name="Mahillon J."/>
            <person name="Duprez V."/>
            <person name="Timmery S."/>
            <person name="Mattelet C."/>
            <person name="Dierick K."/>
            <person name="Sun M."/>
            <person name="Yu Z."/>
            <person name="Zhu L."/>
            <person name="Hu X."/>
            <person name="Shank E.B."/>
            <person name="Swiecicka I."/>
            <person name="Hansen B.M."/>
            <person name="Andrup L."/>
            <person name="Young S.K."/>
            <person name="Zeng Q."/>
            <person name="Gargeya S."/>
            <person name="Fitzgerald M."/>
            <person name="Haas B."/>
            <person name="Abouelleil A."/>
            <person name="Alvarado L."/>
            <person name="Arachchi H.M."/>
            <person name="Berlin A."/>
            <person name="Chapman S.B."/>
            <person name="Goldberg J."/>
            <person name="Griggs A."/>
            <person name="Gujja S."/>
            <person name="Hansen M."/>
            <person name="Howarth C."/>
            <person name="Imamovic A."/>
            <person name="Larimer J."/>
            <person name="McCowen C."/>
            <person name="Montmayeur A."/>
            <person name="Murphy C."/>
            <person name="Neiman D."/>
            <person name="Pearson M."/>
            <person name="Priest M."/>
            <person name="Roberts A."/>
            <person name="Saif S."/>
            <person name="Shea T."/>
            <person name="Sisk P."/>
            <person name="Sykes S."/>
            <person name="Wortman J."/>
            <person name="Nusbaum C."/>
            <person name="Birren B."/>
        </authorList>
    </citation>
    <scope>NUCLEOTIDE SEQUENCE [LARGE SCALE GENOMIC DNA]</scope>
    <source>
        <strain evidence="1 2">HuA4-10</strain>
    </source>
</reference>
<dbReference type="EMBL" id="AHEA01000018">
    <property type="protein sequence ID" value="EJQ81626.1"/>
    <property type="molecule type" value="Genomic_DNA"/>
</dbReference>
<sequence>MKLNILNLYEMILVKIYGGKRKYNMGIRSQQYTVRGIRL</sequence>
<dbReference type="Proteomes" id="UP000006977">
    <property type="component" value="Unassembled WGS sequence"/>
</dbReference>
<protein>
    <submittedName>
        <fullName evidence="1">Uncharacterized protein</fullName>
    </submittedName>
</protein>
<gene>
    <name evidence="1" type="ORF">IGC_01865</name>
</gene>
<evidence type="ECO:0000313" key="2">
    <source>
        <dbReference type="Proteomes" id="UP000006977"/>
    </source>
</evidence>